<feature type="region of interest" description="Disordered" evidence="1">
    <location>
        <begin position="47"/>
        <end position="130"/>
    </location>
</feature>
<evidence type="ECO:0000256" key="1">
    <source>
        <dbReference type="SAM" id="MobiDB-lite"/>
    </source>
</evidence>
<evidence type="ECO:0000313" key="3">
    <source>
        <dbReference type="Proteomes" id="UP001610446"/>
    </source>
</evidence>
<accession>A0ABR4J7F9</accession>
<comment type="caution">
    <text evidence="2">The sequence shown here is derived from an EMBL/GenBank/DDBJ whole genome shotgun (WGS) entry which is preliminary data.</text>
</comment>
<proteinExistence type="predicted"/>
<reference evidence="2 3" key="1">
    <citation type="submission" date="2024-07" db="EMBL/GenBank/DDBJ databases">
        <title>Section-level genome sequencing and comparative genomics of Aspergillus sections Usti and Cavernicolus.</title>
        <authorList>
            <consortium name="Lawrence Berkeley National Laboratory"/>
            <person name="Nybo J.L."/>
            <person name="Vesth T.C."/>
            <person name="Theobald S."/>
            <person name="Frisvad J.C."/>
            <person name="Larsen T.O."/>
            <person name="Kjaerboelling I."/>
            <person name="Rothschild-Mancinelli K."/>
            <person name="Lyhne E.K."/>
            <person name="Kogle M.E."/>
            <person name="Barry K."/>
            <person name="Clum A."/>
            <person name="Na H."/>
            <person name="Ledsgaard L."/>
            <person name="Lin J."/>
            <person name="Lipzen A."/>
            <person name="Kuo A."/>
            <person name="Riley R."/>
            <person name="Mondo S."/>
            <person name="Labutti K."/>
            <person name="Haridas S."/>
            <person name="Pangalinan J."/>
            <person name="Salamov A.A."/>
            <person name="Simmons B.A."/>
            <person name="Magnuson J.K."/>
            <person name="Chen J."/>
            <person name="Drula E."/>
            <person name="Henrissat B."/>
            <person name="Wiebenga A."/>
            <person name="Lubbers R.J."/>
            <person name="Gomes A.C."/>
            <person name="Makela M.R."/>
            <person name="Stajich J."/>
            <person name="Grigoriev I.V."/>
            <person name="Mortensen U.H."/>
            <person name="De Vries R.P."/>
            <person name="Baker S.E."/>
            <person name="Andersen M.R."/>
        </authorList>
    </citation>
    <scope>NUCLEOTIDE SEQUENCE [LARGE SCALE GENOMIC DNA]</scope>
    <source>
        <strain evidence="2 3">CBS 123904</strain>
    </source>
</reference>
<name>A0ABR4J7F9_9EURO</name>
<keyword evidence="3" id="KW-1185">Reference proteome</keyword>
<protein>
    <submittedName>
        <fullName evidence="2">Uncharacterized protein</fullName>
    </submittedName>
</protein>
<sequence length="158" mass="17178">MSNNPASHVLEPRRMIPGETDILSHIFAGLGVEEFNKFNKFNKLHPEDYDDGAPIGDSYAATPTVTSHENQEGAKPSDAVRTEEHVDEDGDETKTTTTTTTYSTLTSSAASAGDSASATKGSKWEDAAEDTEGFAETLFEMLRKKFREALNSSDEVLL</sequence>
<feature type="compositionally biased region" description="Low complexity" evidence="1">
    <location>
        <begin position="95"/>
        <end position="121"/>
    </location>
</feature>
<dbReference type="Proteomes" id="UP001610446">
    <property type="component" value="Unassembled WGS sequence"/>
</dbReference>
<dbReference type="EMBL" id="JBFXLU010000187">
    <property type="protein sequence ID" value="KAL2835998.1"/>
    <property type="molecule type" value="Genomic_DNA"/>
</dbReference>
<evidence type="ECO:0000313" key="2">
    <source>
        <dbReference type="EMBL" id="KAL2835998.1"/>
    </source>
</evidence>
<organism evidence="2 3">
    <name type="scientific">Aspergillus pseudoustus</name>
    <dbReference type="NCBI Taxonomy" id="1810923"/>
    <lineage>
        <taxon>Eukaryota</taxon>
        <taxon>Fungi</taxon>
        <taxon>Dikarya</taxon>
        <taxon>Ascomycota</taxon>
        <taxon>Pezizomycotina</taxon>
        <taxon>Eurotiomycetes</taxon>
        <taxon>Eurotiomycetidae</taxon>
        <taxon>Eurotiales</taxon>
        <taxon>Aspergillaceae</taxon>
        <taxon>Aspergillus</taxon>
        <taxon>Aspergillus subgen. Nidulantes</taxon>
    </lineage>
</organism>
<gene>
    <name evidence="2" type="ORF">BJY01DRAFT_252195</name>
</gene>